<keyword evidence="3" id="KW-1185">Reference proteome</keyword>
<sequence length="272" mass="29365">MNAPTQTSSSATHGNATTMTVTKGNQLINSFKSEVRKVLTLRSTIVWAILFTGSLYGFMVLKGVFSSAGEMTSTWADLATGSMVFMLLATVWGASTTAGEFNNKMNAHAFLTQKGRWHWLVARLFTVVLFIEILWFVGIGLSWAVAALWPGAEFVSEGFTAIWANTIAMPVYALIGAGVAALTRSRVAGLTLPLVWILVIETILYGLASKYKVAEILYNWSPGHVSQDITLRASGVDSPLMVTTEHGLLVFAIWVVVAVGAGLTSNQKRDAN</sequence>
<dbReference type="Proteomes" id="UP000326711">
    <property type="component" value="Chromosome"/>
</dbReference>
<protein>
    <submittedName>
        <fullName evidence="2">ABC-2 family transporter protein</fullName>
    </submittedName>
</protein>
<evidence type="ECO:0000256" key="1">
    <source>
        <dbReference type="SAM" id="Phobius"/>
    </source>
</evidence>
<proteinExistence type="predicted"/>
<dbReference type="RefSeq" id="WP_151903269.1">
    <property type="nucleotide sequence ID" value="NZ_CP045032.1"/>
</dbReference>
<organism evidence="2 3">
    <name type="scientific">Corynebacterium urogenitale</name>
    <dbReference type="NCBI Taxonomy" id="2487892"/>
    <lineage>
        <taxon>Bacteria</taxon>
        <taxon>Bacillati</taxon>
        <taxon>Actinomycetota</taxon>
        <taxon>Actinomycetes</taxon>
        <taxon>Mycobacteriales</taxon>
        <taxon>Corynebacteriaceae</taxon>
        <taxon>Corynebacterium</taxon>
    </lineage>
</organism>
<reference evidence="3" key="1">
    <citation type="submission" date="2019-10" db="EMBL/GenBank/DDBJ databases">
        <title>Complete genome sequence of Corynebacterium urogenitalis DSM 108747, isolated from the genital tract of a cow.</title>
        <authorList>
            <person name="Ruckert C."/>
            <person name="Ballas P."/>
            <person name="Wagener K."/>
            <person name="Drillich M."/>
            <person name="Kaempfer P."/>
            <person name="Busse H.-J."/>
            <person name="Ehling-Schulz M."/>
        </authorList>
    </citation>
    <scope>NUCLEOTIDE SEQUENCE [LARGE SCALE GENOMIC DNA]</scope>
    <source>
        <strain evidence="3">LMM 1652</strain>
    </source>
</reference>
<feature type="transmembrane region" description="Helical" evidence="1">
    <location>
        <begin position="246"/>
        <end position="264"/>
    </location>
</feature>
<evidence type="ECO:0000313" key="3">
    <source>
        <dbReference type="Proteomes" id="UP000326711"/>
    </source>
</evidence>
<dbReference type="AlphaFoldDB" id="A0A5J6Z7H5"/>
<keyword evidence="1" id="KW-0812">Transmembrane</keyword>
<feature type="transmembrane region" description="Helical" evidence="1">
    <location>
        <begin position="120"/>
        <end position="149"/>
    </location>
</feature>
<feature type="transmembrane region" description="Helical" evidence="1">
    <location>
        <begin position="161"/>
        <end position="182"/>
    </location>
</feature>
<gene>
    <name evidence="2" type="ORF">CUROG_08100</name>
</gene>
<feature type="transmembrane region" description="Helical" evidence="1">
    <location>
        <begin position="189"/>
        <end position="208"/>
    </location>
</feature>
<name>A0A5J6Z7H5_9CORY</name>
<keyword evidence="1" id="KW-0472">Membrane</keyword>
<accession>A0A5J6Z7H5</accession>
<dbReference type="KEGG" id="cuo:CUROG_08100"/>
<feature type="transmembrane region" description="Helical" evidence="1">
    <location>
        <begin position="78"/>
        <end position="99"/>
    </location>
</feature>
<feature type="transmembrane region" description="Helical" evidence="1">
    <location>
        <begin position="39"/>
        <end position="58"/>
    </location>
</feature>
<dbReference type="OrthoDB" id="4400257at2"/>
<dbReference type="EMBL" id="CP045032">
    <property type="protein sequence ID" value="QFQ02968.1"/>
    <property type="molecule type" value="Genomic_DNA"/>
</dbReference>
<keyword evidence="1" id="KW-1133">Transmembrane helix</keyword>
<evidence type="ECO:0000313" key="2">
    <source>
        <dbReference type="EMBL" id="QFQ02968.1"/>
    </source>
</evidence>